<evidence type="ECO:0000313" key="3">
    <source>
        <dbReference type="Proteomes" id="UP001249851"/>
    </source>
</evidence>
<proteinExistence type="predicted"/>
<reference evidence="2" key="2">
    <citation type="journal article" date="2023" name="Science">
        <title>Genomic signatures of disease resistance in endangered staghorn corals.</title>
        <authorList>
            <person name="Vollmer S.V."/>
            <person name="Selwyn J.D."/>
            <person name="Despard B.A."/>
            <person name="Roesel C.L."/>
        </authorList>
    </citation>
    <scope>NUCLEOTIDE SEQUENCE</scope>
    <source>
        <strain evidence="2">K2</strain>
    </source>
</reference>
<keyword evidence="1" id="KW-1133">Transmembrane helix</keyword>
<sequence length="49" mass="5319">MARRTIPVTAKMDGRTWFPKLVVALVEVTVTGVDVAEAFMLAITVDEGL</sequence>
<dbReference type="AlphaFoldDB" id="A0AAD9R0R7"/>
<keyword evidence="1" id="KW-0472">Membrane</keyword>
<keyword evidence="1" id="KW-0812">Transmembrane</keyword>
<name>A0AAD9R0R7_ACRCE</name>
<reference evidence="2" key="1">
    <citation type="journal article" date="2023" name="G3 (Bethesda)">
        <title>Whole genome assembly and annotation of the endangered Caribbean coral Acropora cervicornis.</title>
        <authorList>
            <person name="Selwyn J.D."/>
            <person name="Vollmer S.V."/>
        </authorList>
    </citation>
    <scope>NUCLEOTIDE SEQUENCE</scope>
    <source>
        <strain evidence="2">K2</strain>
    </source>
</reference>
<dbReference type="EMBL" id="JARQWQ010000007">
    <property type="protein sequence ID" value="KAK2570621.1"/>
    <property type="molecule type" value="Genomic_DNA"/>
</dbReference>
<feature type="transmembrane region" description="Helical" evidence="1">
    <location>
        <begin position="21"/>
        <end position="43"/>
    </location>
</feature>
<evidence type="ECO:0000313" key="2">
    <source>
        <dbReference type="EMBL" id="KAK2570621.1"/>
    </source>
</evidence>
<evidence type="ECO:0000256" key="1">
    <source>
        <dbReference type="SAM" id="Phobius"/>
    </source>
</evidence>
<protein>
    <submittedName>
        <fullName evidence="2">Uncharacterized protein</fullName>
    </submittedName>
</protein>
<accession>A0AAD9R0R7</accession>
<keyword evidence="3" id="KW-1185">Reference proteome</keyword>
<dbReference type="Proteomes" id="UP001249851">
    <property type="component" value="Unassembled WGS sequence"/>
</dbReference>
<comment type="caution">
    <text evidence="2">The sequence shown here is derived from an EMBL/GenBank/DDBJ whole genome shotgun (WGS) entry which is preliminary data.</text>
</comment>
<gene>
    <name evidence="2" type="ORF">P5673_004305</name>
</gene>
<organism evidence="2 3">
    <name type="scientific">Acropora cervicornis</name>
    <name type="common">Staghorn coral</name>
    <dbReference type="NCBI Taxonomy" id="6130"/>
    <lineage>
        <taxon>Eukaryota</taxon>
        <taxon>Metazoa</taxon>
        <taxon>Cnidaria</taxon>
        <taxon>Anthozoa</taxon>
        <taxon>Hexacorallia</taxon>
        <taxon>Scleractinia</taxon>
        <taxon>Astrocoeniina</taxon>
        <taxon>Acroporidae</taxon>
        <taxon>Acropora</taxon>
    </lineage>
</organism>